<dbReference type="EMBL" id="CAJVQC010022919">
    <property type="protein sequence ID" value="CAG8720183.1"/>
    <property type="molecule type" value="Genomic_DNA"/>
</dbReference>
<gene>
    <name evidence="1" type="ORF">RPERSI_LOCUS11238</name>
</gene>
<feature type="non-terminal residue" evidence="1">
    <location>
        <position position="1"/>
    </location>
</feature>
<comment type="caution">
    <text evidence="1">The sequence shown here is derived from an EMBL/GenBank/DDBJ whole genome shotgun (WGS) entry which is preliminary data.</text>
</comment>
<accession>A0ACA9PR22</accession>
<dbReference type="Proteomes" id="UP000789920">
    <property type="component" value="Unassembled WGS sequence"/>
</dbReference>
<keyword evidence="2" id="KW-1185">Reference proteome</keyword>
<protein>
    <submittedName>
        <fullName evidence="1">33788_t:CDS:1</fullName>
    </submittedName>
</protein>
<evidence type="ECO:0000313" key="1">
    <source>
        <dbReference type="EMBL" id="CAG8720183.1"/>
    </source>
</evidence>
<feature type="non-terminal residue" evidence="1">
    <location>
        <position position="298"/>
    </location>
</feature>
<organism evidence="1 2">
    <name type="scientific">Racocetra persica</name>
    <dbReference type="NCBI Taxonomy" id="160502"/>
    <lineage>
        <taxon>Eukaryota</taxon>
        <taxon>Fungi</taxon>
        <taxon>Fungi incertae sedis</taxon>
        <taxon>Mucoromycota</taxon>
        <taxon>Glomeromycotina</taxon>
        <taxon>Glomeromycetes</taxon>
        <taxon>Diversisporales</taxon>
        <taxon>Gigasporaceae</taxon>
        <taxon>Racocetra</taxon>
    </lineage>
</organism>
<name>A0ACA9PR22_9GLOM</name>
<evidence type="ECO:0000313" key="2">
    <source>
        <dbReference type="Proteomes" id="UP000789920"/>
    </source>
</evidence>
<proteinExistence type="predicted"/>
<sequence length="298" mass="35066">LQDSIKMTIYNGEEVFVKGGLEVVTANLPQGDDLCGVKQHRANHMQFSEIQFQKNLTNQMRVAKRKVKRLIEYILALFNEEKTNAFVKIEKLLKLPKFWSKLPNPITHQKSFMMSDLFHFAMLIPHILSHFLRIQQIKDVNMACSIKESMHRLFKNFVPYTNKKNIDLDLLKHYNMLQALHFWLDESPDIINDTKDEVNSNFNQLDAIYCNDNHFIKIRTRKPWNLYKAYCKKFGMLATLNMYKVSFFEHISYIVVKDNNEFLTEDNKANCYIKVRVGDVVELKEISDSDSIIFALVK</sequence>
<reference evidence="1" key="1">
    <citation type="submission" date="2021-06" db="EMBL/GenBank/DDBJ databases">
        <authorList>
            <person name="Kallberg Y."/>
            <person name="Tangrot J."/>
            <person name="Rosling A."/>
        </authorList>
    </citation>
    <scope>NUCLEOTIDE SEQUENCE</scope>
    <source>
        <strain evidence="1">MA461A</strain>
    </source>
</reference>